<organism evidence="1 2">
    <name type="scientific">Hypoxylon rubiginosum</name>
    <dbReference type="NCBI Taxonomy" id="110542"/>
    <lineage>
        <taxon>Eukaryota</taxon>
        <taxon>Fungi</taxon>
        <taxon>Dikarya</taxon>
        <taxon>Ascomycota</taxon>
        <taxon>Pezizomycotina</taxon>
        <taxon>Sordariomycetes</taxon>
        <taxon>Xylariomycetidae</taxon>
        <taxon>Xylariales</taxon>
        <taxon>Hypoxylaceae</taxon>
        <taxon>Hypoxylon</taxon>
    </lineage>
</organism>
<keyword evidence="2" id="KW-1185">Reference proteome</keyword>
<dbReference type="EMBL" id="MU394402">
    <property type="protein sequence ID" value="KAI6081231.1"/>
    <property type="molecule type" value="Genomic_DNA"/>
</dbReference>
<name>A0ACC0CLI6_9PEZI</name>
<comment type="caution">
    <text evidence="1">The sequence shown here is derived from an EMBL/GenBank/DDBJ whole genome shotgun (WGS) entry which is preliminary data.</text>
</comment>
<reference evidence="1 2" key="1">
    <citation type="journal article" date="2022" name="New Phytol.">
        <title>Ecological generalism drives hyperdiversity of secondary metabolite gene clusters in xylarialean endophytes.</title>
        <authorList>
            <person name="Franco M.E.E."/>
            <person name="Wisecaver J.H."/>
            <person name="Arnold A.E."/>
            <person name="Ju Y.M."/>
            <person name="Slot J.C."/>
            <person name="Ahrendt S."/>
            <person name="Moore L.P."/>
            <person name="Eastman K.E."/>
            <person name="Scott K."/>
            <person name="Konkel Z."/>
            <person name="Mondo S.J."/>
            <person name="Kuo A."/>
            <person name="Hayes R.D."/>
            <person name="Haridas S."/>
            <person name="Andreopoulos B."/>
            <person name="Riley R."/>
            <person name="LaButti K."/>
            <person name="Pangilinan J."/>
            <person name="Lipzen A."/>
            <person name="Amirebrahimi M."/>
            <person name="Yan J."/>
            <person name="Adam C."/>
            <person name="Keymanesh K."/>
            <person name="Ng V."/>
            <person name="Louie K."/>
            <person name="Northen T."/>
            <person name="Drula E."/>
            <person name="Henrissat B."/>
            <person name="Hsieh H.M."/>
            <person name="Youens-Clark K."/>
            <person name="Lutzoni F."/>
            <person name="Miadlikowska J."/>
            <person name="Eastwood D.C."/>
            <person name="Hamelin R.C."/>
            <person name="Grigoriev I.V."/>
            <person name="U'Ren J.M."/>
        </authorList>
    </citation>
    <scope>NUCLEOTIDE SEQUENCE [LARGE SCALE GENOMIC DNA]</scope>
    <source>
        <strain evidence="1 2">ER1909</strain>
    </source>
</reference>
<evidence type="ECO:0000313" key="1">
    <source>
        <dbReference type="EMBL" id="KAI6081231.1"/>
    </source>
</evidence>
<sequence length="360" mass="36730">MRMNLMASAICVALIPSANAATIERRSVELQSNSAVAAVHRLIPMAVEAQGNAVEISKPAAAGRVRRRGCHSHGNYTIVPSNTTSTLSSALGSAYSTSSVNPSVTISATSSSGFSAVSTSTPMITASTTSASSSVSSIESSISTSSVASSTTSSIASSTLTSSASLTTSSIESSTSSSSTSSTTSSSAPSCTATSGSGVITNGGFESGALTPWAFNTYVGSFENEVITDGHVIEGCSAYKITPITDPASGSRQASISQTLTLSRLGAFTLTVYQGRLSSDPITESPSIAIIYGNQILRQGLACGSSSYPCTITGTDGTVWQQWQFSFVTNVIRGTLNVVTTWTDTAGENSPILYDGLVIS</sequence>
<proteinExistence type="predicted"/>
<gene>
    <name evidence="1" type="ORF">F4821DRAFT_265096</name>
</gene>
<evidence type="ECO:0000313" key="2">
    <source>
        <dbReference type="Proteomes" id="UP001497680"/>
    </source>
</evidence>
<accession>A0ACC0CLI6</accession>
<dbReference type="Proteomes" id="UP001497680">
    <property type="component" value="Unassembled WGS sequence"/>
</dbReference>
<protein>
    <submittedName>
        <fullName evidence="1">Uncharacterized protein</fullName>
    </submittedName>
</protein>